<evidence type="ECO:0000256" key="4">
    <source>
        <dbReference type="ARBA" id="ARBA00023242"/>
    </source>
</evidence>
<dbReference type="GO" id="GO:0000977">
    <property type="term" value="F:RNA polymerase II transcription regulatory region sequence-specific DNA binding"/>
    <property type="evidence" value="ECO:0007669"/>
    <property type="project" value="TreeGrafter"/>
</dbReference>
<keyword evidence="4 5" id="KW-0539">Nucleus</keyword>
<proteinExistence type="predicted"/>
<name>A0A9B0GV13_ODORO</name>
<evidence type="ECO:0000313" key="9">
    <source>
        <dbReference type="RefSeq" id="XP_004405341.1"/>
    </source>
</evidence>
<dbReference type="SUPFAM" id="SSF46689">
    <property type="entry name" value="Homeodomain-like"/>
    <property type="match status" value="1"/>
</dbReference>
<evidence type="ECO:0000259" key="7">
    <source>
        <dbReference type="PROSITE" id="PS50071"/>
    </source>
</evidence>
<dbReference type="CDD" id="cd00086">
    <property type="entry name" value="homeodomain"/>
    <property type="match status" value="1"/>
</dbReference>
<reference evidence="9" key="1">
    <citation type="submission" date="2025-08" db="UniProtKB">
        <authorList>
            <consortium name="RefSeq"/>
        </authorList>
    </citation>
    <scope>IDENTIFICATION</scope>
</reference>
<dbReference type="PANTHER" id="PTHR46123:SF4">
    <property type="entry name" value="MIX-TYPE HOMEOBOX GENE 1-RELATED"/>
    <property type="match status" value="1"/>
</dbReference>
<evidence type="ECO:0000313" key="8">
    <source>
        <dbReference type="Proteomes" id="UP000245340"/>
    </source>
</evidence>
<dbReference type="PROSITE" id="PS50071">
    <property type="entry name" value="HOMEOBOX_2"/>
    <property type="match status" value="1"/>
</dbReference>
<keyword evidence="2 5" id="KW-0238">DNA-binding</keyword>
<feature type="domain" description="Homeobox" evidence="7">
    <location>
        <begin position="19"/>
        <end position="79"/>
    </location>
</feature>
<dbReference type="AlphaFoldDB" id="A0A9B0GV13"/>
<dbReference type="GO" id="GO:0005634">
    <property type="term" value="C:nucleus"/>
    <property type="evidence" value="ECO:0007669"/>
    <property type="project" value="UniProtKB-SubCell"/>
</dbReference>
<dbReference type="GO" id="GO:0000981">
    <property type="term" value="F:DNA-binding transcription factor activity, RNA polymerase II-specific"/>
    <property type="evidence" value="ECO:0007669"/>
    <property type="project" value="TreeGrafter"/>
</dbReference>
<accession>A0A9B0GV13</accession>
<dbReference type="RefSeq" id="XP_004405341.1">
    <property type="nucleotide sequence ID" value="XM_004405284.1"/>
</dbReference>
<evidence type="ECO:0000256" key="6">
    <source>
        <dbReference type="RuleBase" id="RU000682"/>
    </source>
</evidence>
<dbReference type="InterPro" id="IPR009057">
    <property type="entry name" value="Homeodomain-like_sf"/>
</dbReference>
<dbReference type="InterPro" id="IPR051306">
    <property type="entry name" value="Homeobox_regulator"/>
</dbReference>
<dbReference type="Proteomes" id="UP000245340">
    <property type="component" value="Unplaced"/>
</dbReference>
<protein>
    <submittedName>
        <fullName evidence="9">Double homeobox protein 4-like protein 4-like</fullName>
    </submittedName>
</protein>
<evidence type="ECO:0000256" key="3">
    <source>
        <dbReference type="ARBA" id="ARBA00023155"/>
    </source>
</evidence>
<evidence type="ECO:0000256" key="2">
    <source>
        <dbReference type="ARBA" id="ARBA00023125"/>
    </source>
</evidence>
<dbReference type="Pfam" id="PF00046">
    <property type="entry name" value="Homeodomain"/>
    <property type="match status" value="1"/>
</dbReference>
<gene>
    <name evidence="9" type="primary">LOC101364811</name>
</gene>
<dbReference type="Gene3D" id="1.10.10.60">
    <property type="entry name" value="Homeodomain-like"/>
    <property type="match status" value="1"/>
</dbReference>
<keyword evidence="3 5" id="KW-0371">Homeobox</keyword>
<organism evidence="8 9">
    <name type="scientific">Odobenus rosmarus divergens</name>
    <name type="common">Pacific walrus</name>
    <dbReference type="NCBI Taxonomy" id="9708"/>
    <lineage>
        <taxon>Eukaryota</taxon>
        <taxon>Metazoa</taxon>
        <taxon>Chordata</taxon>
        <taxon>Craniata</taxon>
        <taxon>Vertebrata</taxon>
        <taxon>Euteleostomi</taxon>
        <taxon>Mammalia</taxon>
        <taxon>Eutheria</taxon>
        <taxon>Laurasiatheria</taxon>
        <taxon>Carnivora</taxon>
        <taxon>Caniformia</taxon>
        <taxon>Pinnipedia</taxon>
        <taxon>Odobenidae</taxon>
        <taxon>Odobenus</taxon>
    </lineage>
</organism>
<dbReference type="InterPro" id="IPR001356">
    <property type="entry name" value="HD"/>
</dbReference>
<dbReference type="SMART" id="SM00389">
    <property type="entry name" value="HOX"/>
    <property type="match status" value="1"/>
</dbReference>
<dbReference type="PANTHER" id="PTHR46123">
    <property type="entry name" value="MIX-TYPE HOMEOBOX GENE 1-RELATED"/>
    <property type="match status" value="1"/>
</dbReference>
<feature type="DNA-binding region" description="Homeobox" evidence="5">
    <location>
        <begin position="21"/>
        <end position="80"/>
    </location>
</feature>
<evidence type="ECO:0000256" key="1">
    <source>
        <dbReference type="ARBA" id="ARBA00004123"/>
    </source>
</evidence>
<comment type="subcellular location">
    <subcellularLocation>
        <location evidence="1 5 6">Nucleus</location>
    </subcellularLocation>
</comment>
<evidence type="ECO:0000256" key="5">
    <source>
        <dbReference type="PROSITE-ProRule" id="PRU00108"/>
    </source>
</evidence>
<keyword evidence="8" id="KW-1185">Reference proteome</keyword>
<sequence length="80" mass="9016">MATVHGADLGENVNKDCGSGSRGRWLVLKPTQQGVLHALFQLNPYPGIATRGRLARELDIPESRIQVWFQNQCMRQLRQS</sequence>